<gene>
    <name evidence="1" type="ORF">HK100_012428</name>
</gene>
<dbReference type="PANTHER" id="PTHR11803:SF48">
    <property type="entry name" value="2-AMINOMUCONATE DEAMINASE"/>
    <property type="match status" value="1"/>
</dbReference>
<evidence type="ECO:0000313" key="2">
    <source>
        <dbReference type="Proteomes" id="UP001211907"/>
    </source>
</evidence>
<proteinExistence type="predicted"/>
<dbReference type="InterPro" id="IPR035959">
    <property type="entry name" value="RutC-like_sf"/>
</dbReference>
<dbReference type="Proteomes" id="UP001211907">
    <property type="component" value="Unassembled WGS sequence"/>
</dbReference>
<comment type="caution">
    <text evidence="1">The sequence shown here is derived from an EMBL/GenBank/DDBJ whole genome shotgun (WGS) entry which is preliminary data.</text>
</comment>
<dbReference type="PANTHER" id="PTHR11803">
    <property type="entry name" value="2-IMINOBUTANOATE/2-IMINOPROPANOATE DEAMINASE RIDA"/>
    <property type="match status" value="1"/>
</dbReference>
<dbReference type="Pfam" id="PF01042">
    <property type="entry name" value="Ribonuc_L-PSP"/>
    <property type="match status" value="1"/>
</dbReference>
<dbReference type="GO" id="GO:0019239">
    <property type="term" value="F:deaminase activity"/>
    <property type="evidence" value="ECO:0007669"/>
    <property type="project" value="TreeGrafter"/>
</dbReference>
<dbReference type="EMBL" id="JADGJH010000890">
    <property type="protein sequence ID" value="KAJ3121324.1"/>
    <property type="molecule type" value="Genomic_DNA"/>
</dbReference>
<keyword evidence="2" id="KW-1185">Reference proteome</keyword>
<dbReference type="CDD" id="cd00448">
    <property type="entry name" value="YjgF_YER057c_UK114_family"/>
    <property type="match status" value="1"/>
</dbReference>
<dbReference type="AlphaFoldDB" id="A0AAD5XFX1"/>
<sequence>MSSQSQPPIPKPNGEAVVVKDRAGALANYPHARIAGGFVFVSGISSRRTDGTWAGVHTNNDGSFVLDIKQQTQAVLENIQAILRQAGVELANLVDLTVFLIDMVNYNDFNDVYNTFFPIAELGPARTTVAVKQLPNPRLLIEIKAVALLPQS</sequence>
<evidence type="ECO:0008006" key="3">
    <source>
        <dbReference type="Google" id="ProtNLM"/>
    </source>
</evidence>
<protein>
    <recommendedName>
        <fullName evidence="3">2-aminomuconate deaminase</fullName>
    </recommendedName>
</protein>
<name>A0AAD5XFX1_9FUNG</name>
<accession>A0AAD5XFX1</accession>
<organism evidence="1 2">
    <name type="scientific">Physocladia obscura</name>
    <dbReference type="NCBI Taxonomy" id="109957"/>
    <lineage>
        <taxon>Eukaryota</taxon>
        <taxon>Fungi</taxon>
        <taxon>Fungi incertae sedis</taxon>
        <taxon>Chytridiomycota</taxon>
        <taxon>Chytridiomycota incertae sedis</taxon>
        <taxon>Chytridiomycetes</taxon>
        <taxon>Chytridiales</taxon>
        <taxon>Chytriomycetaceae</taxon>
        <taxon>Physocladia</taxon>
    </lineage>
</organism>
<reference evidence="1" key="1">
    <citation type="submission" date="2020-05" db="EMBL/GenBank/DDBJ databases">
        <title>Phylogenomic resolution of chytrid fungi.</title>
        <authorList>
            <person name="Stajich J.E."/>
            <person name="Amses K."/>
            <person name="Simmons R."/>
            <person name="Seto K."/>
            <person name="Myers J."/>
            <person name="Bonds A."/>
            <person name="Quandt C.A."/>
            <person name="Barry K."/>
            <person name="Liu P."/>
            <person name="Grigoriev I."/>
            <person name="Longcore J.E."/>
            <person name="James T.Y."/>
        </authorList>
    </citation>
    <scope>NUCLEOTIDE SEQUENCE</scope>
    <source>
        <strain evidence="1">JEL0513</strain>
    </source>
</reference>
<dbReference type="GO" id="GO:0005739">
    <property type="term" value="C:mitochondrion"/>
    <property type="evidence" value="ECO:0007669"/>
    <property type="project" value="TreeGrafter"/>
</dbReference>
<dbReference type="Gene3D" id="3.30.1330.40">
    <property type="entry name" value="RutC-like"/>
    <property type="match status" value="1"/>
</dbReference>
<dbReference type="SUPFAM" id="SSF55298">
    <property type="entry name" value="YjgF-like"/>
    <property type="match status" value="1"/>
</dbReference>
<evidence type="ECO:0000313" key="1">
    <source>
        <dbReference type="EMBL" id="KAJ3121324.1"/>
    </source>
</evidence>
<dbReference type="InterPro" id="IPR006175">
    <property type="entry name" value="YjgF/YER057c/UK114"/>
</dbReference>
<dbReference type="GO" id="GO:0005829">
    <property type="term" value="C:cytosol"/>
    <property type="evidence" value="ECO:0007669"/>
    <property type="project" value="TreeGrafter"/>
</dbReference>